<evidence type="ECO:0000256" key="1">
    <source>
        <dbReference type="ARBA" id="ARBA00001933"/>
    </source>
</evidence>
<name>A0A812MIB7_SYMPI</name>
<dbReference type="InterPro" id="IPR029062">
    <property type="entry name" value="Class_I_gatase-like"/>
</dbReference>
<evidence type="ECO:0000256" key="3">
    <source>
        <dbReference type="ARBA" id="ARBA00007441"/>
    </source>
</evidence>
<dbReference type="InterPro" id="IPR033828">
    <property type="entry name" value="GATase1_CTP_Synthase"/>
</dbReference>
<dbReference type="SUPFAM" id="SSF52540">
    <property type="entry name" value="P-loop containing nucleoside triphosphate hydrolases"/>
    <property type="match status" value="1"/>
</dbReference>
<evidence type="ECO:0000256" key="13">
    <source>
        <dbReference type="ARBA" id="ARBA00022962"/>
    </source>
</evidence>
<keyword evidence="11" id="KW-0460">Magnesium</keyword>
<evidence type="ECO:0000313" key="22">
    <source>
        <dbReference type="Proteomes" id="UP000649617"/>
    </source>
</evidence>
<dbReference type="PROSITE" id="PS51273">
    <property type="entry name" value="GATASE_TYPE_1"/>
    <property type="match status" value="1"/>
</dbReference>
<feature type="region of interest" description="Disordered" evidence="17">
    <location>
        <begin position="36"/>
        <end position="66"/>
    </location>
</feature>
<dbReference type="GO" id="GO:0033853">
    <property type="term" value="F:aspartate-prephenate aminotransferase activity"/>
    <property type="evidence" value="ECO:0007669"/>
    <property type="project" value="UniProtKB-ARBA"/>
</dbReference>
<evidence type="ECO:0000259" key="20">
    <source>
        <dbReference type="Pfam" id="PF06418"/>
    </source>
</evidence>
<keyword evidence="8" id="KW-0479">Metal-binding</keyword>
<sequence length="1041" mass="113743">MIEADSRTRHRDETLEQMTRMAKLRKTDSTASAASAASDYHFFPPPSPAPPDDFGESVGTLLPPPSPATAAFRPQVDQAVKYIVVSGGVCSSLGKGVATSSIGALLRGHGFRVTAIKMDPYINIDAGLMSPYEHGEVYVLDDGGETDLDLGNYERMMYLSLGRDNNLTTGKVYESVIKKEREGKYLGKTVQVIPHITGEIISWIDSVARKCADGTTLRPQICMIELGGTIGDIESMPFIEALRQLKFNLPENSLAWCHCSYIPNMSGQKTKPTQHSVKTLLGLGVQPDLIICRCPDPVVEETRKKIANQCNIPASRIISAHDVKNLFHVPGIFAQQHLVGVMNGLLKLDDLDVSKATPLGRQKSMLRTLSDWGRFADQVDQAEGSKPVTIAFVGKYNKGGGDAYQSVIAALHHAAVAVTRKLKVDWMDATLLELPSKDSPNYEDELKRVASAEAQLKAADGIFVPGGFGDRGVEGKTRAAGLAREWKKPYLGVCLGMQVALINFAREALGIADATSEEFDTAMKSKNHVVIFMPEISKDTMGANMRLGARWVEFTKPEESLAAALYGGAARVHERHRHRYEFNVAFKERMEKKGLIFSGQDESKERMDIIEMATKDHPFYMGVQYHPEYKSRPGQLEAARAAEAAKTIYKKEKDVIGQDWPPLCTDEIRVGQPDFAPPPEAIKATQEAAVKGLTSYTAVTGTLELRQAVAEYLERYKKVKYAADEILIACGGKQAIYQVVMALCQKGDEVIVPAPYWTSYPDIVKLSGATPVILETTADQGYAIDAKRLAAAITPQTRLLIVCNPSNPTGCAMSKDQVEAVAEVLRQPQNQHVLVLSDEIYERICYDGTEHASFAALKDMWERTLTINGFSKAFSMTGYRLGYLAAPKDIVKAASKLQSQITSCASSVAQHAGIAALQCDMSYISGKVVELEKKRDLALDLLAKIPDLKCPKPGGAFYLFPDVSAYFGRTTADGKAIEDATQLCLHLLEEYRVALVPGDAFGDGKCLRLSYAATVENITDAVTKLGSCLQSLQSAKKARTS</sequence>
<keyword evidence="22" id="KW-1185">Reference proteome</keyword>
<feature type="domain" description="CTP synthase N-terminal" evidence="20">
    <location>
        <begin position="81"/>
        <end position="347"/>
    </location>
</feature>
<evidence type="ECO:0000313" key="21">
    <source>
        <dbReference type="EMBL" id="CAE7259047.1"/>
    </source>
</evidence>
<dbReference type="OrthoDB" id="1739076at2759"/>
<evidence type="ECO:0000256" key="4">
    <source>
        <dbReference type="ARBA" id="ARBA00007533"/>
    </source>
</evidence>
<evidence type="ECO:0000256" key="14">
    <source>
        <dbReference type="ARBA" id="ARBA00022975"/>
    </source>
</evidence>
<feature type="domain" description="Glutamine amidotransferase" evidence="18">
    <location>
        <begin position="402"/>
        <end position="636"/>
    </location>
</feature>
<dbReference type="SUPFAM" id="SSF53383">
    <property type="entry name" value="PLP-dependent transferases"/>
    <property type="match status" value="1"/>
</dbReference>
<comment type="similarity">
    <text evidence="4 16">Belongs to the CTP synthase family.</text>
</comment>
<protein>
    <recommendedName>
        <fullName evidence="16">CTP synthase</fullName>
        <ecNumber evidence="16">6.3.4.2</ecNumber>
    </recommendedName>
    <alternativeName>
        <fullName evidence="16">UTP--ammonia ligase</fullName>
    </alternativeName>
</protein>
<dbReference type="SUPFAM" id="SSF52317">
    <property type="entry name" value="Class I glutamine amidotransferase-like"/>
    <property type="match status" value="1"/>
</dbReference>
<reference evidence="21" key="1">
    <citation type="submission" date="2021-02" db="EMBL/GenBank/DDBJ databases">
        <authorList>
            <person name="Dougan E. K."/>
            <person name="Rhodes N."/>
            <person name="Thang M."/>
            <person name="Chan C."/>
        </authorList>
    </citation>
    <scope>NUCLEOTIDE SEQUENCE</scope>
</reference>
<dbReference type="InterPro" id="IPR015422">
    <property type="entry name" value="PyrdxlP-dep_Trfase_small"/>
</dbReference>
<dbReference type="Gene3D" id="3.90.1150.10">
    <property type="entry name" value="Aspartate Aminotransferase, domain 1"/>
    <property type="match status" value="1"/>
</dbReference>
<dbReference type="FunFam" id="3.40.640.10:FF:000033">
    <property type="entry name" value="Aspartate aminotransferase"/>
    <property type="match status" value="1"/>
</dbReference>
<keyword evidence="10 16" id="KW-0067">ATP-binding</keyword>
<organism evidence="21 22">
    <name type="scientific">Symbiodinium pilosum</name>
    <name type="common">Dinoflagellate</name>
    <dbReference type="NCBI Taxonomy" id="2952"/>
    <lineage>
        <taxon>Eukaryota</taxon>
        <taxon>Sar</taxon>
        <taxon>Alveolata</taxon>
        <taxon>Dinophyceae</taxon>
        <taxon>Suessiales</taxon>
        <taxon>Symbiodiniaceae</taxon>
        <taxon>Symbiodinium</taxon>
    </lineage>
</organism>
<dbReference type="Pfam" id="PF00155">
    <property type="entry name" value="Aminotran_1_2"/>
    <property type="match status" value="1"/>
</dbReference>
<evidence type="ECO:0000256" key="8">
    <source>
        <dbReference type="ARBA" id="ARBA00022723"/>
    </source>
</evidence>
<dbReference type="InterPro" id="IPR004839">
    <property type="entry name" value="Aminotransferase_I/II_large"/>
</dbReference>
<dbReference type="PANTHER" id="PTHR11550:SF0">
    <property type="entry name" value="CTP SYNTHASE-RELATED"/>
    <property type="match status" value="1"/>
</dbReference>
<dbReference type="InterPro" id="IPR015421">
    <property type="entry name" value="PyrdxlP-dep_Trfase_major"/>
</dbReference>
<comment type="cofactor">
    <cofactor evidence="1">
        <name>pyridoxal 5'-phosphate</name>
        <dbReference type="ChEBI" id="CHEBI:597326"/>
    </cofactor>
</comment>
<comment type="pathway">
    <text evidence="2 16">Pyrimidine metabolism; CTP biosynthesis via de novo pathway; CTP from UDP: step 2/2.</text>
</comment>
<evidence type="ECO:0000256" key="5">
    <source>
        <dbReference type="ARBA" id="ARBA00022576"/>
    </source>
</evidence>
<dbReference type="InterPro" id="IPR017456">
    <property type="entry name" value="CTP_synthase_N"/>
</dbReference>
<dbReference type="NCBIfam" id="TIGR00337">
    <property type="entry name" value="PyrG"/>
    <property type="match status" value="1"/>
</dbReference>
<dbReference type="GO" id="GO:0030170">
    <property type="term" value="F:pyridoxal phosphate binding"/>
    <property type="evidence" value="ECO:0007669"/>
    <property type="project" value="InterPro"/>
</dbReference>
<dbReference type="EMBL" id="CAJNIZ010007558">
    <property type="protein sequence ID" value="CAE7259047.1"/>
    <property type="molecule type" value="Genomic_DNA"/>
</dbReference>
<evidence type="ECO:0000256" key="9">
    <source>
        <dbReference type="ARBA" id="ARBA00022741"/>
    </source>
</evidence>
<keyword evidence="5" id="KW-0032">Aminotransferase</keyword>
<dbReference type="InterPro" id="IPR015424">
    <property type="entry name" value="PyrdxlP-dep_Trfase"/>
</dbReference>
<dbReference type="InterPro" id="IPR004838">
    <property type="entry name" value="NHTrfase_class1_PyrdxlP-BS"/>
</dbReference>
<evidence type="ECO:0000256" key="17">
    <source>
        <dbReference type="SAM" id="MobiDB-lite"/>
    </source>
</evidence>
<dbReference type="CDD" id="cd01746">
    <property type="entry name" value="GATase1_CTP_Synthase"/>
    <property type="match status" value="1"/>
</dbReference>
<keyword evidence="12" id="KW-0663">Pyridoxal phosphate</keyword>
<evidence type="ECO:0000256" key="7">
    <source>
        <dbReference type="ARBA" id="ARBA00022679"/>
    </source>
</evidence>
<dbReference type="GO" id="GO:0005524">
    <property type="term" value="F:ATP binding"/>
    <property type="evidence" value="ECO:0007669"/>
    <property type="project" value="UniProtKB-KW"/>
</dbReference>
<dbReference type="GO" id="GO:0033854">
    <property type="term" value="F:glutamate-prephenate aminotransferase activity"/>
    <property type="evidence" value="ECO:0007669"/>
    <property type="project" value="UniProtKB-ARBA"/>
</dbReference>
<comment type="catalytic activity">
    <reaction evidence="15 16">
        <text>UTP + L-glutamine + ATP + H2O = CTP + L-glutamate + ADP + phosphate + 2 H(+)</text>
        <dbReference type="Rhea" id="RHEA:26426"/>
        <dbReference type="ChEBI" id="CHEBI:15377"/>
        <dbReference type="ChEBI" id="CHEBI:15378"/>
        <dbReference type="ChEBI" id="CHEBI:29985"/>
        <dbReference type="ChEBI" id="CHEBI:30616"/>
        <dbReference type="ChEBI" id="CHEBI:37563"/>
        <dbReference type="ChEBI" id="CHEBI:43474"/>
        <dbReference type="ChEBI" id="CHEBI:46398"/>
        <dbReference type="ChEBI" id="CHEBI:58359"/>
        <dbReference type="ChEBI" id="CHEBI:456216"/>
        <dbReference type="EC" id="6.3.4.2"/>
    </reaction>
</comment>
<keyword evidence="6 16" id="KW-0436">Ligase</keyword>
<feature type="domain" description="Aminotransferase class I/classII large" evidence="19">
    <location>
        <begin position="670"/>
        <end position="1024"/>
    </location>
</feature>
<proteinExistence type="inferred from homology"/>
<dbReference type="GO" id="GO:0044210">
    <property type="term" value="P:'de novo' CTP biosynthetic process"/>
    <property type="evidence" value="ECO:0007669"/>
    <property type="project" value="UniProtKB-UniRule"/>
</dbReference>
<evidence type="ECO:0000256" key="2">
    <source>
        <dbReference type="ARBA" id="ARBA00005171"/>
    </source>
</evidence>
<comment type="similarity">
    <text evidence="3">Belongs to the class-I pyridoxal-phosphate-dependent aminotransferase family.</text>
</comment>
<dbReference type="UniPathway" id="UPA00159">
    <property type="reaction ID" value="UER00277"/>
</dbReference>
<dbReference type="AlphaFoldDB" id="A0A812MIB7"/>
<keyword evidence="9 16" id="KW-0547">Nucleotide-binding</keyword>
<dbReference type="GO" id="GO:0003883">
    <property type="term" value="F:CTP synthase activity"/>
    <property type="evidence" value="ECO:0007669"/>
    <property type="project" value="UniProtKB-UniRule"/>
</dbReference>
<keyword evidence="7" id="KW-0808">Transferase</keyword>
<dbReference type="NCBIfam" id="NF003792">
    <property type="entry name" value="PRK05380.1"/>
    <property type="match status" value="1"/>
</dbReference>
<dbReference type="Pfam" id="PF06418">
    <property type="entry name" value="CTP_synth_N"/>
    <property type="match status" value="1"/>
</dbReference>
<evidence type="ECO:0000256" key="15">
    <source>
        <dbReference type="ARBA" id="ARBA00047781"/>
    </source>
</evidence>
<keyword evidence="14 16" id="KW-0665">Pyrimidine biosynthesis</keyword>
<dbReference type="Gene3D" id="3.40.640.10">
    <property type="entry name" value="Type I PLP-dependent aspartate aminotransferase-like (Major domain)"/>
    <property type="match status" value="1"/>
</dbReference>
<accession>A0A812MIB7</accession>
<dbReference type="InterPro" id="IPR004468">
    <property type="entry name" value="CTP_synthase"/>
</dbReference>
<gene>
    <name evidence="21" type="primary">ctps</name>
    <name evidence="21" type="ORF">SPIL2461_LOCUS5369</name>
</gene>
<dbReference type="CDD" id="cd03113">
    <property type="entry name" value="CTPS_N"/>
    <property type="match status" value="1"/>
</dbReference>
<dbReference type="GO" id="GO:0019856">
    <property type="term" value="P:pyrimidine nucleobase biosynthetic process"/>
    <property type="evidence" value="ECO:0007669"/>
    <property type="project" value="TreeGrafter"/>
</dbReference>
<dbReference type="InterPro" id="IPR017926">
    <property type="entry name" value="GATASE"/>
</dbReference>
<dbReference type="GO" id="GO:0042802">
    <property type="term" value="F:identical protein binding"/>
    <property type="evidence" value="ECO:0007669"/>
    <property type="project" value="TreeGrafter"/>
</dbReference>
<dbReference type="EC" id="6.3.4.2" evidence="16"/>
<dbReference type="Gene3D" id="3.40.50.300">
    <property type="entry name" value="P-loop containing nucleotide triphosphate hydrolases"/>
    <property type="match status" value="1"/>
</dbReference>
<dbReference type="FunFam" id="3.40.50.300:FF:000009">
    <property type="entry name" value="CTP synthase"/>
    <property type="match status" value="1"/>
</dbReference>
<dbReference type="InterPro" id="IPR027417">
    <property type="entry name" value="P-loop_NTPase"/>
</dbReference>
<evidence type="ECO:0000256" key="10">
    <source>
        <dbReference type="ARBA" id="ARBA00022840"/>
    </source>
</evidence>
<evidence type="ECO:0000256" key="16">
    <source>
        <dbReference type="RuleBase" id="RU810713"/>
    </source>
</evidence>
<evidence type="ECO:0000256" key="12">
    <source>
        <dbReference type="ARBA" id="ARBA00022898"/>
    </source>
</evidence>
<evidence type="ECO:0000256" key="6">
    <source>
        <dbReference type="ARBA" id="ARBA00022598"/>
    </source>
</evidence>
<dbReference type="Proteomes" id="UP000649617">
    <property type="component" value="Unassembled WGS sequence"/>
</dbReference>
<evidence type="ECO:0000259" key="18">
    <source>
        <dbReference type="Pfam" id="PF00117"/>
    </source>
</evidence>
<comment type="caution">
    <text evidence="21">The sequence shown here is derived from an EMBL/GenBank/DDBJ whole genome shotgun (WGS) entry which is preliminary data.</text>
</comment>
<dbReference type="PROSITE" id="PS00105">
    <property type="entry name" value="AA_TRANSFER_CLASS_1"/>
    <property type="match status" value="1"/>
</dbReference>
<evidence type="ECO:0000259" key="19">
    <source>
        <dbReference type="Pfam" id="PF00155"/>
    </source>
</evidence>
<dbReference type="PANTHER" id="PTHR11550">
    <property type="entry name" value="CTP SYNTHASE"/>
    <property type="match status" value="1"/>
</dbReference>
<dbReference type="GO" id="GO:0046872">
    <property type="term" value="F:metal ion binding"/>
    <property type="evidence" value="ECO:0007669"/>
    <property type="project" value="UniProtKB-KW"/>
</dbReference>
<comment type="function">
    <text evidence="16">Catalyzes the ATP-dependent amination of UTP to CTP with either L-glutamine or ammonia as the source of nitrogen.</text>
</comment>
<dbReference type="Pfam" id="PF00117">
    <property type="entry name" value="GATase"/>
    <property type="match status" value="1"/>
</dbReference>
<dbReference type="CDD" id="cd00609">
    <property type="entry name" value="AAT_like"/>
    <property type="match status" value="1"/>
</dbReference>
<keyword evidence="13 16" id="KW-0315">Glutamine amidotransferase</keyword>
<dbReference type="Gene3D" id="3.40.50.880">
    <property type="match status" value="1"/>
</dbReference>
<evidence type="ECO:0000256" key="11">
    <source>
        <dbReference type="ARBA" id="ARBA00022842"/>
    </source>
</evidence>